<comment type="similarity">
    <text evidence="4">Belongs to the bacterial secretin family.</text>
</comment>
<keyword evidence="2" id="KW-0732">Signal</keyword>
<dbReference type="InterPro" id="IPR050810">
    <property type="entry name" value="Bact_Secretion_Sys_Channel"/>
</dbReference>
<sequence length="236" mass="24675">MVDVKVYSVSVDGQSTLGFSTNLLYQRLNGLGASIVSAPTLAPSSGTPGVITLSSKDPSWNSSTVVAEALSQFGKVALHTQGQVIAINGQPAPMQVANEINYIASVSTTVSPNAGATTAATPGTKIVGFTANFLPLILGDNRILLQYQMQISQLVALTSIQSGGQIIQTPQIASQSLQQQAFVRDGQAIVLFGFDQSRDQSSNSQSLLGVSRAGDSTRQMMVIVMQISGGIKDTQN</sequence>
<dbReference type="GO" id="GO:0009306">
    <property type="term" value="P:protein secretion"/>
    <property type="evidence" value="ECO:0007669"/>
    <property type="project" value="InterPro"/>
</dbReference>
<comment type="caution">
    <text evidence="6">The sequence shown here is derived from an EMBL/GenBank/DDBJ whole genome shotgun (WGS) entry which is preliminary data.</text>
</comment>
<dbReference type="PANTHER" id="PTHR30332:SF24">
    <property type="entry name" value="SECRETIN GSPD-RELATED"/>
    <property type="match status" value="1"/>
</dbReference>
<protein>
    <recommendedName>
        <fullName evidence="5">Type II/III secretion system secretin-like domain-containing protein</fullName>
    </recommendedName>
</protein>
<dbReference type="RefSeq" id="WP_163968013.1">
    <property type="nucleotide sequence ID" value="NZ_JAAIVB010000078.1"/>
</dbReference>
<dbReference type="AlphaFoldDB" id="A0A6B3STT7"/>
<reference evidence="6 7" key="1">
    <citation type="submission" date="2020-02" db="EMBL/GenBank/DDBJ databases">
        <authorList>
            <person name="Kim M.K."/>
        </authorList>
    </citation>
    <scope>NUCLEOTIDE SEQUENCE [LARGE SCALE GENOMIC DNA]</scope>
    <source>
        <strain evidence="6 7">17J57-3</strain>
    </source>
</reference>
<evidence type="ECO:0000313" key="6">
    <source>
        <dbReference type="EMBL" id="NEX64094.1"/>
    </source>
</evidence>
<proteinExistence type="inferred from homology"/>
<gene>
    <name evidence="6" type="ORF">G3574_23675</name>
</gene>
<evidence type="ECO:0000256" key="4">
    <source>
        <dbReference type="RuleBase" id="RU004003"/>
    </source>
</evidence>
<evidence type="ECO:0000256" key="2">
    <source>
        <dbReference type="ARBA" id="ARBA00022729"/>
    </source>
</evidence>
<comment type="subcellular location">
    <subcellularLocation>
        <location evidence="1">Membrane</location>
    </subcellularLocation>
</comment>
<evidence type="ECO:0000256" key="3">
    <source>
        <dbReference type="ARBA" id="ARBA00023136"/>
    </source>
</evidence>
<evidence type="ECO:0000256" key="1">
    <source>
        <dbReference type="ARBA" id="ARBA00004370"/>
    </source>
</evidence>
<dbReference type="Pfam" id="PF00263">
    <property type="entry name" value="Secretin"/>
    <property type="match status" value="1"/>
</dbReference>
<feature type="domain" description="Type II/III secretion system secretin-like" evidence="5">
    <location>
        <begin position="69"/>
        <end position="204"/>
    </location>
</feature>
<evidence type="ECO:0000259" key="5">
    <source>
        <dbReference type="Pfam" id="PF00263"/>
    </source>
</evidence>
<dbReference type="GO" id="GO:0016020">
    <property type="term" value="C:membrane"/>
    <property type="evidence" value="ECO:0007669"/>
    <property type="project" value="UniProtKB-SubCell"/>
</dbReference>
<keyword evidence="7" id="KW-1185">Reference proteome</keyword>
<organism evidence="6 7">
    <name type="scientific">Noviherbaspirillum galbum</name>
    <dbReference type="NCBI Taxonomy" id="2709383"/>
    <lineage>
        <taxon>Bacteria</taxon>
        <taxon>Pseudomonadati</taxon>
        <taxon>Pseudomonadota</taxon>
        <taxon>Betaproteobacteria</taxon>
        <taxon>Burkholderiales</taxon>
        <taxon>Oxalobacteraceae</taxon>
        <taxon>Noviherbaspirillum</taxon>
    </lineage>
</organism>
<dbReference type="InterPro" id="IPR004846">
    <property type="entry name" value="T2SS/T3SS_dom"/>
</dbReference>
<keyword evidence="3" id="KW-0472">Membrane</keyword>
<dbReference type="PANTHER" id="PTHR30332">
    <property type="entry name" value="PROBABLE GENERAL SECRETION PATHWAY PROTEIN D"/>
    <property type="match status" value="1"/>
</dbReference>
<evidence type="ECO:0000313" key="7">
    <source>
        <dbReference type="Proteomes" id="UP000482155"/>
    </source>
</evidence>
<name>A0A6B3STT7_9BURK</name>
<accession>A0A6B3STT7</accession>
<dbReference type="Proteomes" id="UP000482155">
    <property type="component" value="Unassembled WGS sequence"/>
</dbReference>
<dbReference type="EMBL" id="JAAIVB010000078">
    <property type="protein sequence ID" value="NEX64094.1"/>
    <property type="molecule type" value="Genomic_DNA"/>
</dbReference>